<evidence type="ECO:0000313" key="4">
    <source>
        <dbReference type="Proteomes" id="UP000007264"/>
    </source>
</evidence>
<comment type="caution">
    <text evidence="3">The sequence shown here is derived from an EMBL/GenBank/DDBJ whole genome shotgun (WGS) entry which is preliminary data.</text>
</comment>
<dbReference type="Proteomes" id="UP000007264">
    <property type="component" value="Unassembled WGS sequence"/>
</dbReference>
<feature type="transmembrane region" description="Helical" evidence="2">
    <location>
        <begin position="202"/>
        <end position="230"/>
    </location>
</feature>
<dbReference type="KEGG" id="csl:COCSUDRAFT_62337"/>
<reference evidence="3 4" key="1">
    <citation type="journal article" date="2012" name="Genome Biol.">
        <title>The genome of the polar eukaryotic microalga coccomyxa subellipsoidea reveals traits of cold adaptation.</title>
        <authorList>
            <person name="Blanc G."/>
            <person name="Agarkova I."/>
            <person name="Grimwood J."/>
            <person name="Kuo A."/>
            <person name="Brueggeman A."/>
            <person name="Dunigan D."/>
            <person name="Gurnon J."/>
            <person name="Ladunga I."/>
            <person name="Lindquist E."/>
            <person name="Lucas S."/>
            <person name="Pangilinan J."/>
            <person name="Proschold T."/>
            <person name="Salamov A."/>
            <person name="Schmutz J."/>
            <person name="Weeks D."/>
            <person name="Yamada T."/>
            <person name="Claverie J.M."/>
            <person name="Grigoriev I."/>
            <person name="Van Etten J."/>
            <person name="Lomsadze A."/>
            <person name="Borodovsky M."/>
        </authorList>
    </citation>
    <scope>NUCLEOTIDE SEQUENCE [LARGE SCALE GENOMIC DNA]</scope>
    <source>
        <strain evidence="3 4">C-169</strain>
    </source>
</reference>
<evidence type="ECO:0000256" key="1">
    <source>
        <dbReference type="SAM" id="MobiDB-lite"/>
    </source>
</evidence>
<keyword evidence="2" id="KW-0812">Transmembrane</keyword>
<proteinExistence type="predicted"/>
<feature type="transmembrane region" description="Helical" evidence="2">
    <location>
        <begin position="127"/>
        <end position="149"/>
    </location>
</feature>
<protein>
    <submittedName>
        <fullName evidence="3">Uncharacterized protein</fullName>
    </submittedName>
</protein>
<feature type="region of interest" description="Disordered" evidence="1">
    <location>
        <begin position="14"/>
        <end position="40"/>
    </location>
</feature>
<dbReference type="GeneID" id="17042928"/>
<name>I0Z2Q8_COCSC</name>
<keyword evidence="2" id="KW-1133">Transmembrane helix</keyword>
<feature type="transmembrane region" description="Helical" evidence="2">
    <location>
        <begin position="236"/>
        <end position="260"/>
    </location>
</feature>
<gene>
    <name evidence="3" type="ORF">COCSUDRAFT_62337</name>
</gene>
<dbReference type="AlphaFoldDB" id="I0Z2Q8"/>
<evidence type="ECO:0000313" key="3">
    <source>
        <dbReference type="EMBL" id="EIE24927.1"/>
    </source>
</evidence>
<organism evidence="3 4">
    <name type="scientific">Coccomyxa subellipsoidea (strain C-169)</name>
    <name type="common">Green microalga</name>
    <dbReference type="NCBI Taxonomy" id="574566"/>
    <lineage>
        <taxon>Eukaryota</taxon>
        <taxon>Viridiplantae</taxon>
        <taxon>Chlorophyta</taxon>
        <taxon>core chlorophytes</taxon>
        <taxon>Trebouxiophyceae</taxon>
        <taxon>Trebouxiophyceae incertae sedis</taxon>
        <taxon>Coccomyxaceae</taxon>
        <taxon>Coccomyxa</taxon>
        <taxon>Coccomyxa subellipsoidea</taxon>
    </lineage>
</organism>
<feature type="transmembrane region" description="Helical" evidence="2">
    <location>
        <begin position="88"/>
        <end position="107"/>
    </location>
</feature>
<dbReference type="EMBL" id="AGSI01000005">
    <property type="protein sequence ID" value="EIE24927.1"/>
    <property type="molecule type" value="Genomic_DNA"/>
</dbReference>
<dbReference type="RefSeq" id="XP_005649471.1">
    <property type="nucleotide sequence ID" value="XM_005649414.1"/>
</dbReference>
<keyword evidence="4" id="KW-1185">Reference proteome</keyword>
<keyword evidence="2" id="KW-0472">Membrane</keyword>
<evidence type="ECO:0000256" key="2">
    <source>
        <dbReference type="SAM" id="Phobius"/>
    </source>
</evidence>
<accession>I0Z2Q8</accession>
<feature type="compositionally biased region" description="Polar residues" evidence="1">
    <location>
        <begin position="14"/>
        <end position="32"/>
    </location>
</feature>
<sequence length="287" mass="31891">MEVVIEKDYHTPALTQDCTSGASNGATDPQPRTSKKPYKRARSKIGTGISQKLFYFGADSARVYWILKKYSDNDVKLNDSSIIKEWELLQIVATFLVAGGVASAFFSKASCESDSQWKFLDRADGNVLGFLCGLMLLLLFAVLLATILCRMFLYGQYTMLLVDSKKMIDRQAGRDAPRAAAENVRELYWSKMREGMIRFARITGMISAVSKVMLLFVILLWMAAILVVAADCSVPLVFTSLLVLSVVIVVLFFICLFSLLGIAQSNASIGDWHLPNESLFDDAYKSI</sequence>